<dbReference type="EMBL" id="JAANYQ010000009">
    <property type="protein sequence ID" value="KAF4122398.1"/>
    <property type="molecule type" value="Genomic_DNA"/>
</dbReference>
<keyword evidence="4 7" id="KW-1133">Transmembrane helix</keyword>
<proteinExistence type="predicted"/>
<sequence>MAKFTGEPSVMGGSELLRMVLLTFVAVGITFTWSIEMTYCTPYLLNLGLTKSNTALVWIAGPLSGLVVQPIVGVVSDQSTSRWGRRKPLMVVGTTIVAVCLVTLGFTRDIIKLFVGDDEDAVKQPSIVLAVFSIYALDFAINAVSRMSAVGHLLGYAAGAIDLLAIFGKALGSTQFQQLCILAIFFVLVTNAITCFTVTEKIQLPDLDEPKSKTSGLGVFREIWSTFRTLPPRIRAICWAQFWSWIGWFPFLFYSTTWVGETYFRYNVPDDAKDSKDVLGDMGRVGSTALVLYSSVTLIGSVVLPPLVKSPEENKSVSEKEDTERSAPGFVKRLNNKLGVYKPTLLNTWIAGHFMFSGAMAVAPFAASVNVATALVCLCGLPWTLAMWVPVALLGIEVNKVAGSGAEGESTQYRRLSDASDEDLELNNRRPSAETTSPYPEDNNRPSVETSLCPENNFEKKSPDSSDAELSGVYFGILNIFTTLPQLIASFISTVVFAILEPGESPELAHKAHPDEQADTGGPNAISICLFIGAISTFYAAFATRRLKSL</sequence>
<dbReference type="RefSeq" id="XP_035321050.1">
    <property type="nucleotide sequence ID" value="XM_035469355.1"/>
</dbReference>
<feature type="compositionally biased region" description="Polar residues" evidence="6">
    <location>
        <begin position="445"/>
        <end position="454"/>
    </location>
</feature>
<feature type="transmembrane region" description="Helical" evidence="7">
    <location>
        <begin position="16"/>
        <end position="35"/>
    </location>
</feature>
<keyword evidence="5 7" id="KW-0472">Membrane</keyword>
<keyword evidence="9" id="KW-1185">Reference proteome</keyword>
<keyword evidence="3 7" id="KW-0812">Transmembrane</keyword>
<dbReference type="Gene3D" id="1.20.1250.20">
    <property type="entry name" value="MFS general substrate transporter like domains"/>
    <property type="match status" value="1"/>
</dbReference>
<dbReference type="PANTHER" id="PTHR19432:SF76">
    <property type="entry name" value="TRANSPORTER, PUTATIVE (EUROFUNG)-RELATED"/>
    <property type="match status" value="1"/>
</dbReference>
<keyword evidence="2" id="KW-0813">Transport</keyword>
<feature type="region of interest" description="Disordered" evidence="6">
    <location>
        <begin position="407"/>
        <end position="467"/>
    </location>
</feature>
<dbReference type="AlphaFoldDB" id="A0A9P4YVE4"/>
<evidence type="ECO:0000313" key="9">
    <source>
        <dbReference type="Proteomes" id="UP000749293"/>
    </source>
</evidence>
<feature type="transmembrane region" description="Helical" evidence="7">
    <location>
        <begin position="473"/>
        <end position="500"/>
    </location>
</feature>
<dbReference type="SUPFAM" id="SSF103473">
    <property type="entry name" value="MFS general substrate transporter"/>
    <property type="match status" value="1"/>
</dbReference>
<feature type="transmembrane region" description="Helical" evidence="7">
    <location>
        <begin position="176"/>
        <end position="198"/>
    </location>
</feature>
<feature type="transmembrane region" description="Helical" evidence="7">
    <location>
        <begin position="88"/>
        <end position="106"/>
    </location>
</feature>
<protein>
    <submittedName>
        <fullName evidence="8">Solute carrier family 45, member 1/2/4</fullName>
    </submittedName>
</protein>
<dbReference type="InterPro" id="IPR036259">
    <property type="entry name" value="MFS_trans_sf"/>
</dbReference>
<organism evidence="8 9">
    <name type="scientific">Geosmithia morbida</name>
    <dbReference type="NCBI Taxonomy" id="1094350"/>
    <lineage>
        <taxon>Eukaryota</taxon>
        <taxon>Fungi</taxon>
        <taxon>Dikarya</taxon>
        <taxon>Ascomycota</taxon>
        <taxon>Pezizomycotina</taxon>
        <taxon>Sordariomycetes</taxon>
        <taxon>Hypocreomycetidae</taxon>
        <taxon>Hypocreales</taxon>
        <taxon>Bionectriaceae</taxon>
        <taxon>Geosmithia</taxon>
    </lineage>
</organism>
<evidence type="ECO:0000256" key="3">
    <source>
        <dbReference type="ARBA" id="ARBA00022692"/>
    </source>
</evidence>
<dbReference type="GeneID" id="55973613"/>
<evidence type="ECO:0000256" key="7">
    <source>
        <dbReference type="SAM" id="Phobius"/>
    </source>
</evidence>
<comment type="subcellular location">
    <subcellularLocation>
        <location evidence="1">Membrane</location>
        <topology evidence="1">Multi-pass membrane protein</topology>
    </subcellularLocation>
</comment>
<dbReference type="OrthoDB" id="28755at2759"/>
<dbReference type="Pfam" id="PF13347">
    <property type="entry name" value="MFS_2"/>
    <property type="match status" value="1"/>
</dbReference>
<evidence type="ECO:0000256" key="4">
    <source>
        <dbReference type="ARBA" id="ARBA00022989"/>
    </source>
</evidence>
<feature type="transmembrane region" description="Helical" evidence="7">
    <location>
        <begin position="126"/>
        <end position="144"/>
    </location>
</feature>
<feature type="transmembrane region" description="Helical" evidence="7">
    <location>
        <begin position="345"/>
        <end position="366"/>
    </location>
</feature>
<comment type="caution">
    <text evidence="8">The sequence shown here is derived from an EMBL/GenBank/DDBJ whole genome shotgun (WGS) entry which is preliminary data.</text>
</comment>
<feature type="transmembrane region" description="Helical" evidence="7">
    <location>
        <begin position="236"/>
        <end position="254"/>
    </location>
</feature>
<evidence type="ECO:0000256" key="2">
    <source>
        <dbReference type="ARBA" id="ARBA00022448"/>
    </source>
</evidence>
<feature type="transmembrane region" description="Helical" evidence="7">
    <location>
        <begin position="290"/>
        <end position="308"/>
    </location>
</feature>
<accession>A0A9P4YVE4</accession>
<dbReference type="Proteomes" id="UP000749293">
    <property type="component" value="Unassembled WGS sequence"/>
</dbReference>
<dbReference type="GO" id="GO:0005886">
    <property type="term" value="C:plasma membrane"/>
    <property type="evidence" value="ECO:0007669"/>
    <property type="project" value="TreeGrafter"/>
</dbReference>
<feature type="transmembrane region" description="Helical" evidence="7">
    <location>
        <begin position="520"/>
        <end position="542"/>
    </location>
</feature>
<evidence type="ECO:0000256" key="1">
    <source>
        <dbReference type="ARBA" id="ARBA00004141"/>
    </source>
</evidence>
<gene>
    <name evidence="8" type="ORF">GMORB2_7390</name>
</gene>
<evidence type="ECO:0000256" key="5">
    <source>
        <dbReference type="ARBA" id="ARBA00023136"/>
    </source>
</evidence>
<evidence type="ECO:0000313" key="8">
    <source>
        <dbReference type="EMBL" id="KAF4122398.1"/>
    </source>
</evidence>
<evidence type="ECO:0000256" key="6">
    <source>
        <dbReference type="SAM" id="MobiDB-lite"/>
    </source>
</evidence>
<feature type="transmembrane region" description="Helical" evidence="7">
    <location>
        <begin position="55"/>
        <end position="76"/>
    </location>
</feature>
<dbReference type="PANTHER" id="PTHR19432">
    <property type="entry name" value="SUGAR TRANSPORTER"/>
    <property type="match status" value="1"/>
</dbReference>
<feature type="transmembrane region" description="Helical" evidence="7">
    <location>
        <begin position="153"/>
        <end position="170"/>
    </location>
</feature>
<name>A0A9P4YVE4_9HYPO</name>
<dbReference type="GO" id="GO:0008506">
    <property type="term" value="F:sucrose:proton symporter activity"/>
    <property type="evidence" value="ECO:0007669"/>
    <property type="project" value="TreeGrafter"/>
</dbReference>
<reference evidence="8" key="1">
    <citation type="submission" date="2020-03" db="EMBL/GenBank/DDBJ databases">
        <title>Site-based positive gene gene selection in Geosmithia morbida across the United States reveals a broad range of putative effectors and factors for local host and environmental adapation.</title>
        <authorList>
            <person name="Onufrak A."/>
            <person name="Murdoch R.W."/>
            <person name="Gazis R."/>
            <person name="Huff M."/>
            <person name="Staton M."/>
            <person name="Klingeman W."/>
            <person name="Hadziabdic D."/>
        </authorList>
    </citation>
    <scope>NUCLEOTIDE SEQUENCE</scope>
    <source>
        <strain evidence="8">1262</strain>
    </source>
</reference>
<feature type="transmembrane region" description="Helical" evidence="7">
    <location>
        <begin position="372"/>
        <end position="396"/>
    </location>
</feature>